<dbReference type="AlphaFoldDB" id="A0AAE7AWG6"/>
<dbReference type="InterPro" id="IPR021096">
    <property type="entry name" value="Vibrio_phage_VSK_Orf152"/>
</dbReference>
<evidence type="ECO:0000256" key="1">
    <source>
        <dbReference type="SAM" id="Phobius"/>
    </source>
</evidence>
<protein>
    <submittedName>
        <fullName evidence="2">Uncharacterized protein</fullName>
    </submittedName>
</protein>
<geneLocation type="plasmid" evidence="3">
    <name>pveu</name>
</geneLocation>
<accession>A0AAE7AWG6</accession>
<keyword evidence="1" id="KW-1133">Transmembrane helix</keyword>
<keyword evidence="2" id="KW-0614">Plasmid</keyword>
<sequence>MVPRVGVSNPSVSFIKVVFPYPDGPVIATHYVQYKQVAADLGISGQMITEIRKGRSFLKENQALMMADAIGEDEEVVLIGLAADKAKTPREQALWNSIAKKFNGRGLHGISIACGVIAMWIISPTGAINLSIPF</sequence>
<proteinExistence type="predicted"/>
<dbReference type="Proteomes" id="UP000501443">
    <property type="component" value="Plasmid pveu"/>
</dbReference>
<dbReference type="EMBL" id="CP053542">
    <property type="protein sequence ID" value="QJY37993.1"/>
    <property type="molecule type" value="Genomic_DNA"/>
</dbReference>
<keyword evidence="1" id="KW-0472">Membrane</keyword>
<evidence type="ECO:0000313" key="3">
    <source>
        <dbReference type="Proteomes" id="UP000501443"/>
    </source>
</evidence>
<gene>
    <name evidence="2" type="ORF">HOO69_15485</name>
</gene>
<evidence type="ECO:0000313" key="2">
    <source>
        <dbReference type="EMBL" id="QJY37993.1"/>
    </source>
</evidence>
<name>A0AAE7AWG6_9VIBR</name>
<organism evidence="2 3">
    <name type="scientific">Vibrio europaeus</name>
    <dbReference type="NCBI Taxonomy" id="300876"/>
    <lineage>
        <taxon>Bacteria</taxon>
        <taxon>Pseudomonadati</taxon>
        <taxon>Pseudomonadota</taxon>
        <taxon>Gammaproteobacteria</taxon>
        <taxon>Vibrionales</taxon>
        <taxon>Vibrionaceae</taxon>
        <taxon>Vibrio</taxon>
        <taxon>Vibrio oreintalis group</taxon>
    </lineage>
</organism>
<keyword evidence="1" id="KW-0812">Transmembrane</keyword>
<feature type="transmembrane region" description="Helical" evidence="1">
    <location>
        <begin position="110"/>
        <end position="132"/>
    </location>
</feature>
<dbReference type="Pfam" id="PF12472">
    <property type="entry name" value="DUF3693"/>
    <property type="match status" value="1"/>
</dbReference>
<reference evidence="2 3" key="1">
    <citation type="submission" date="2020-05" db="EMBL/GenBank/DDBJ databases">
        <title>First description outside Europe of the emergent pathogen for shellfish aquaculture Vibrio europaeus.</title>
        <authorList>
            <person name="Dubert J."/>
            <person name="Rojas R."/>
        </authorList>
    </citation>
    <scope>NUCLEOTIDE SEQUENCE [LARGE SCALE GENOMIC DNA]</scope>
    <source>
        <strain evidence="2 3">NPI-1</strain>
        <plasmid evidence="3">pveu</plasmid>
    </source>
</reference>